<dbReference type="EMBL" id="JAENBP010000002">
    <property type="protein sequence ID" value="MBJ8349465.1"/>
    <property type="molecule type" value="Genomic_DNA"/>
</dbReference>
<dbReference type="CDD" id="cd01106">
    <property type="entry name" value="HTH_TipAL-Mta"/>
    <property type="match status" value="1"/>
</dbReference>
<dbReference type="Proteomes" id="UP000644875">
    <property type="component" value="Unassembled WGS sequence"/>
</dbReference>
<feature type="domain" description="HTH merR-type" evidence="6">
    <location>
        <begin position="2"/>
        <end position="70"/>
    </location>
</feature>
<dbReference type="Pfam" id="PF13411">
    <property type="entry name" value="MerR_1"/>
    <property type="match status" value="1"/>
</dbReference>
<dbReference type="SMART" id="SM00422">
    <property type="entry name" value="HTH_MERR"/>
    <property type="match status" value="1"/>
</dbReference>
<dbReference type="InterPro" id="IPR000551">
    <property type="entry name" value="MerR-type_HTH_dom"/>
</dbReference>
<name>A0A934P9I7_9STRE</name>
<dbReference type="GO" id="GO:0003700">
    <property type="term" value="F:DNA-binding transcription factor activity"/>
    <property type="evidence" value="ECO:0007669"/>
    <property type="project" value="InterPro"/>
</dbReference>
<keyword evidence="1" id="KW-0805">Transcription regulation</keyword>
<keyword evidence="3" id="KW-0010">Activator</keyword>
<dbReference type="RefSeq" id="WP_199567391.1">
    <property type="nucleotide sequence ID" value="NZ_JAENBP010000002.1"/>
</dbReference>
<dbReference type="Gene3D" id="1.10.490.50">
    <property type="entry name" value="Antibiotic binding domain of TipA-like multidrug resistance regulators"/>
    <property type="match status" value="1"/>
</dbReference>
<keyword evidence="8" id="KW-1185">Reference proteome</keyword>
<dbReference type="PANTHER" id="PTHR30204">
    <property type="entry name" value="REDOX-CYCLING DRUG-SENSING TRANSCRIPTIONAL ACTIVATOR SOXR"/>
    <property type="match status" value="1"/>
</dbReference>
<organism evidence="7 8">
    <name type="scientific">Streptococcus zalophi</name>
    <dbReference type="NCBI Taxonomy" id="640031"/>
    <lineage>
        <taxon>Bacteria</taxon>
        <taxon>Bacillati</taxon>
        <taxon>Bacillota</taxon>
        <taxon>Bacilli</taxon>
        <taxon>Lactobacillales</taxon>
        <taxon>Streptococcaceae</taxon>
        <taxon>Streptococcus</taxon>
    </lineage>
</organism>
<proteinExistence type="predicted"/>
<dbReference type="PROSITE" id="PS50937">
    <property type="entry name" value="HTH_MERR_2"/>
    <property type="match status" value="1"/>
</dbReference>
<dbReference type="InterPro" id="IPR009061">
    <property type="entry name" value="DNA-bd_dom_put_sf"/>
</dbReference>
<dbReference type="Gene3D" id="1.10.1660.10">
    <property type="match status" value="1"/>
</dbReference>
<evidence type="ECO:0000256" key="4">
    <source>
        <dbReference type="ARBA" id="ARBA00023163"/>
    </source>
</evidence>
<evidence type="ECO:0000256" key="5">
    <source>
        <dbReference type="SAM" id="Coils"/>
    </source>
</evidence>
<reference evidence="7 8" key="1">
    <citation type="journal article" date="2021" name="Int. J. Syst. Evol. Microbiol.">
        <title>Streptococcus vicugnae sp. nov., isolated from faeces of alpacas (Vicugna pacos) and cattle (Bos taurus), Streptococcus zalophi sp. nov., and Streptococcus pacificus sp. nov., isolated from respiratory tract of California sea lions (Zalophus californianus).</title>
        <authorList>
            <person name="Volokhov D.V."/>
            <person name="Zagorodnyaya T.A."/>
            <person name="Shen Z."/>
            <person name="Blom J."/>
            <person name="Furtak V.A."/>
            <person name="Eisenberg T."/>
            <person name="Fan P."/>
            <person name="Jeong K.C."/>
            <person name="Gao Y."/>
            <person name="Zhang S."/>
            <person name="Amselle M."/>
        </authorList>
    </citation>
    <scope>NUCLEOTIDE SEQUENCE [LARGE SCALE GENOMIC DNA]</scope>
    <source>
        <strain evidence="8">CSL7508-lung</strain>
    </source>
</reference>
<evidence type="ECO:0000256" key="3">
    <source>
        <dbReference type="ARBA" id="ARBA00023159"/>
    </source>
</evidence>
<accession>A0A934P9I7</accession>
<evidence type="ECO:0000256" key="2">
    <source>
        <dbReference type="ARBA" id="ARBA00023125"/>
    </source>
</evidence>
<dbReference type="AlphaFoldDB" id="A0A934P9I7"/>
<gene>
    <name evidence="7" type="ORF">JHK64_02300</name>
</gene>
<dbReference type="SUPFAM" id="SSF89082">
    <property type="entry name" value="Antibiotic binding domain of TipA-like multidrug resistance regulators"/>
    <property type="match status" value="1"/>
</dbReference>
<dbReference type="Pfam" id="PF07739">
    <property type="entry name" value="TipAS"/>
    <property type="match status" value="1"/>
</dbReference>
<evidence type="ECO:0000313" key="7">
    <source>
        <dbReference type="EMBL" id="MBJ8349465.1"/>
    </source>
</evidence>
<dbReference type="SUPFAM" id="SSF46955">
    <property type="entry name" value="Putative DNA-binding domain"/>
    <property type="match status" value="1"/>
</dbReference>
<dbReference type="InterPro" id="IPR012925">
    <property type="entry name" value="TipAS_dom"/>
</dbReference>
<protein>
    <submittedName>
        <fullName evidence="7">MerR family transcriptional regulator</fullName>
    </submittedName>
</protein>
<evidence type="ECO:0000256" key="1">
    <source>
        <dbReference type="ARBA" id="ARBA00023015"/>
    </source>
</evidence>
<dbReference type="InterPro" id="IPR047057">
    <property type="entry name" value="MerR_fam"/>
</dbReference>
<evidence type="ECO:0000313" key="8">
    <source>
        <dbReference type="Proteomes" id="UP000644875"/>
    </source>
</evidence>
<dbReference type="PANTHER" id="PTHR30204:SF90">
    <property type="entry name" value="HTH-TYPE TRANSCRIPTIONAL ACTIVATOR MTA"/>
    <property type="match status" value="1"/>
</dbReference>
<comment type="caution">
    <text evidence="7">The sequence shown here is derived from an EMBL/GenBank/DDBJ whole genome shotgun (WGS) entry which is preliminary data.</text>
</comment>
<sequence length="245" mass="28703">MTYLVKKVSEISGVSVRTLHHYDKIGLLTPQKNDNGYRYYTREDLATLQTILFYKYIGFSLKQIKDLLTKDDSQRLNKLKNQLELMKKEKFKLLTLIETLEKTILAEEGKIQMTAKEQFKGFTYEDHQKYEKETKEKYGEKVVEASKQKQKGNEKIMTDAFNSVFTQFSSQMKKGEDISSLENKKLAEELYHLINRYGFDCSLEIFGKIGLNYVQDDKFRKNIDQFGEGTAKYISDVIQEYVKGH</sequence>
<feature type="coiled-coil region" evidence="5">
    <location>
        <begin position="69"/>
        <end position="96"/>
    </location>
</feature>
<dbReference type="InterPro" id="IPR036244">
    <property type="entry name" value="TipA-like_antibiotic-bd"/>
</dbReference>
<keyword evidence="4" id="KW-0804">Transcription</keyword>
<keyword evidence="5" id="KW-0175">Coiled coil</keyword>
<evidence type="ECO:0000259" key="6">
    <source>
        <dbReference type="PROSITE" id="PS50937"/>
    </source>
</evidence>
<keyword evidence="2" id="KW-0238">DNA-binding</keyword>
<dbReference type="GO" id="GO:0003677">
    <property type="term" value="F:DNA binding"/>
    <property type="evidence" value="ECO:0007669"/>
    <property type="project" value="UniProtKB-KW"/>
</dbReference>